<evidence type="ECO:0000256" key="2">
    <source>
        <dbReference type="SAM" id="Phobius"/>
    </source>
</evidence>
<dbReference type="InterPro" id="IPR050922">
    <property type="entry name" value="LytR/CpsA/Psr_CW_biosynth"/>
</dbReference>
<comment type="caution">
    <text evidence="4">The sequence shown here is derived from an EMBL/GenBank/DDBJ whole genome shotgun (WGS) entry which is preliminary data.</text>
</comment>
<reference evidence="4" key="1">
    <citation type="journal article" date="2014" name="Int. J. Syst. Evol. Microbiol.">
        <title>Complete genome sequence of Corynebacterium casei LMG S-19264T (=DSM 44701T), isolated from a smear-ripened cheese.</title>
        <authorList>
            <consortium name="US DOE Joint Genome Institute (JGI-PGF)"/>
            <person name="Walter F."/>
            <person name="Albersmeier A."/>
            <person name="Kalinowski J."/>
            <person name="Ruckert C."/>
        </authorList>
    </citation>
    <scope>NUCLEOTIDE SEQUENCE</scope>
    <source>
        <strain evidence="4">CGMCC 1.12813</strain>
    </source>
</reference>
<dbReference type="PANTHER" id="PTHR33392">
    <property type="entry name" value="POLYISOPRENYL-TEICHOIC ACID--PEPTIDOGLYCAN TEICHOIC ACID TRANSFERASE TAGU"/>
    <property type="match status" value="1"/>
</dbReference>
<evidence type="ECO:0000259" key="3">
    <source>
        <dbReference type="Pfam" id="PF03816"/>
    </source>
</evidence>
<keyword evidence="2" id="KW-0812">Transmembrane</keyword>
<evidence type="ECO:0000256" key="1">
    <source>
        <dbReference type="ARBA" id="ARBA00006068"/>
    </source>
</evidence>
<evidence type="ECO:0000313" key="5">
    <source>
        <dbReference type="Proteomes" id="UP000606922"/>
    </source>
</evidence>
<protein>
    <recommendedName>
        <fullName evidence="3">Cell envelope-related transcriptional attenuator domain-containing protein</fullName>
    </recommendedName>
</protein>
<feature type="domain" description="Cell envelope-related transcriptional attenuator" evidence="3">
    <location>
        <begin position="168"/>
        <end position="350"/>
    </location>
</feature>
<dbReference type="RefSeq" id="WP_229733173.1">
    <property type="nucleotide sequence ID" value="NZ_BMGB01000001.1"/>
</dbReference>
<dbReference type="Proteomes" id="UP000606922">
    <property type="component" value="Unassembled WGS sequence"/>
</dbReference>
<gene>
    <name evidence="4" type="ORF">GCM10010979_17900</name>
</gene>
<dbReference type="AlphaFoldDB" id="A0A916SLP0"/>
<dbReference type="PANTHER" id="PTHR33392:SF6">
    <property type="entry name" value="POLYISOPRENYL-TEICHOIC ACID--PEPTIDOGLYCAN TEICHOIC ACID TRANSFERASE TAGU"/>
    <property type="match status" value="1"/>
</dbReference>
<organism evidence="4 5">
    <name type="scientific">Conyzicola nivalis</name>
    <dbReference type="NCBI Taxonomy" id="1477021"/>
    <lineage>
        <taxon>Bacteria</taxon>
        <taxon>Bacillati</taxon>
        <taxon>Actinomycetota</taxon>
        <taxon>Actinomycetes</taxon>
        <taxon>Micrococcales</taxon>
        <taxon>Microbacteriaceae</taxon>
        <taxon>Conyzicola</taxon>
    </lineage>
</organism>
<dbReference type="NCBIfam" id="TIGR00350">
    <property type="entry name" value="lytR_cpsA_psr"/>
    <property type="match status" value="1"/>
</dbReference>
<keyword evidence="2" id="KW-1133">Transmembrane helix</keyword>
<reference evidence="4" key="2">
    <citation type="submission" date="2020-09" db="EMBL/GenBank/DDBJ databases">
        <authorList>
            <person name="Sun Q."/>
            <person name="Zhou Y."/>
        </authorList>
    </citation>
    <scope>NUCLEOTIDE SEQUENCE</scope>
    <source>
        <strain evidence="4">CGMCC 1.12813</strain>
    </source>
</reference>
<keyword evidence="2" id="KW-0472">Membrane</keyword>
<feature type="transmembrane region" description="Helical" evidence="2">
    <location>
        <begin position="33"/>
        <end position="53"/>
    </location>
</feature>
<dbReference type="Gene3D" id="3.40.630.190">
    <property type="entry name" value="LCP protein"/>
    <property type="match status" value="1"/>
</dbReference>
<proteinExistence type="inferred from homology"/>
<feature type="transmembrane region" description="Helical" evidence="2">
    <location>
        <begin position="60"/>
        <end position="84"/>
    </location>
</feature>
<dbReference type="EMBL" id="BMGB01000001">
    <property type="protein sequence ID" value="GGB03651.1"/>
    <property type="molecule type" value="Genomic_DNA"/>
</dbReference>
<name>A0A916SLP0_9MICO</name>
<accession>A0A916SLP0</accession>
<dbReference type="Pfam" id="PF03816">
    <property type="entry name" value="LytR_cpsA_psr"/>
    <property type="match status" value="1"/>
</dbReference>
<evidence type="ECO:0000313" key="4">
    <source>
        <dbReference type="EMBL" id="GGB03651.1"/>
    </source>
</evidence>
<comment type="similarity">
    <text evidence="1">Belongs to the LytR/CpsA/Psr (LCP) family.</text>
</comment>
<feature type="transmembrane region" description="Helical" evidence="2">
    <location>
        <begin position="104"/>
        <end position="126"/>
    </location>
</feature>
<dbReference type="InterPro" id="IPR004474">
    <property type="entry name" value="LytR_CpsA_psr"/>
</dbReference>
<keyword evidence="5" id="KW-1185">Reference proteome</keyword>
<sequence length="433" mass="46431">MTRRAWWLVGLNILLPGSAQLLAGDRKLGRFGVLATFALWIIAILTLVFFLFARPVLYTLFTNVVALTVIQILIVFYAALWILLTVDTLRLARLIKITASARPLVAALAVAVLVAVSATANYGVVVTGATRDAINKVFVAGQAAEAVDGRYNILLLGGDAGPDRQGLRPDSISVMSIEAATGKATMIGIPRNLENAPFVEGSPLYGPFPDGYDCGDECLISYLYTYGVEHPDLYPDATENGSNAGVEAMRDAVGGVLGITLQYYVLIDMKGFSDLIDALGGVQIESTGRYPIGGGEDRNSQPINVEGWIEPGLQQMNGYTALWYARARHGTSDYDRMARQRQVQEAILAQFVPANVLGKFQAIAEAGSQVVTTDVPSAALPYFVQLAEKTRALPIEKVELVPSNGVDVVRPDFDAIHAMVDAALAATTETPAP</sequence>